<proteinExistence type="predicted"/>
<evidence type="ECO:0000313" key="2">
    <source>
        <dbReference type="Proteomes" id="UP001227268"/>
    </source>
</evidence>
<reference evidence="1" key="1">
    <citation type="submission" date="2023-04" db="EMBL/GenBank/DDBJ databases">
        <title>Draft Genome sequencing of Naganishia species isolated from polar environments using Oxford Nanopore Technology.</title>
        <authorList>
            <person name="Leo P."/>
            <person name="Venkateswaran K."/>
        </authorList>
    </citation>
    <scope>NUCLEOTIDE SEQUENCE</scope>
    <source>
        <strain evidence="1">MNA-CCFEE 5423</strain>
    </source>
</reference>
<name>A0ACC2VTJ6_9TREE</name>
<gene>
    <name evidence="1" type="ORF">QFC21_002908</name>
</gene>
<comment type="caution">
    <text evidence="1">The sequence shown here is derived from an EMBL/GenBank/DDBJ whole genome shotgun (WGS) entry which is preliminary data.</text>
</comment>
<accession>A0ACC2VTJ6</accession>
<evidence type="ECO:0000313" key="1">
    <source>
        <dbReference type="EMBL" id="KAJ9102508.1"/>
    </source>
</evidence>
<dbReference type="EMBL" id="JASBWT010000008">
    <property type="protein sequence ID" value="KAJ9102508.1"/>
    <property type="molecule type" value="Genomic_DNA"/>
</dbReference>
<sequence>MPNSRMYDPTKEGLDPIPRFGPSSTPTSSRAAYSANQQGTGQTSYTQGITESRSYPPYASSNIVQPDVSLPSIKNLASAIGRQAGVNPMPAYGMNPSDGGSLAGADHRNMTWSRSRGQDLGSSQPPPPPQQSGQPYYSAGYSGFEQPGGDMMSGHGSRLPSSHGYYGSMAQAESGGPTYYQAHSYSQSQQLPPPSQHKTVHSDYSYPSGQIGPASTTAHYYQQPQNYPSQAYNAEEYYPQNGQSSSGSTLPSARSAGHYHSNSPQLPPGAENPVQRTGLQQPATERILRTDSNEMRGSPESKGVVKKESQDTVNSGGKGKGKAAAAAVGSDDGEEEDAQEANGKEGKTSTADFIRRLWTMMQAFSKDGELGEGGKYLDWAGSGESFVIKDKHYFEKNILVQHFRHCNFSSFVRQLNKVKRSKAAKGKNPDGPQTGEERKAANPRQLRARGDAARQEAAQQAGEPAPTPTSASTQRQTQASGQNINSFGDSMVQQQVQSLMQLNSNLSSRVMDLESQMAGLRDQMKAKDEIDRRKEEWFPNLVTFMVKNLTNLNASEGAEQLLSELNSLHASFGKGDFEPLNLEELVSPTSLSSGNSMGNPKQVPMYDYMSQPSTASSAPIWVADDLTNSSSSAGLMSAGTMATGSIPVATVNNNVPLGMTMPTGNDIGNQTSGMSGTSYQEASAMMEIVPQQQLDTIPSKDVAHHKRNTLSNWASSLSWTKAPRVLVVEDDAVSRNLAIRFLQLIGCEVDQVTDAESAIAKINSAPFDVVFMDIILPKMTGHDATKILRASNVTLPIIPMTSSFGDGKPQRDFDLGAYQADRLPLCSLSQTIASVTMLTRHLSHLKAAKRYAISIPPAVGVPPLSDQGVNDALRYSAAHYDEILKSYNNPEDAPMWNPLGGSGTSDAQFIQMVGLQQSLNPNGGPIDFTQMMQSAAGTAVEFTMVPSDAFAAEMGMQMGNTGNKRERENDGEDEASKRARTGPTVTHLN</sequence>
<dbReference type="Proteomes" id="UP001227268">
    <property type="component" value="Unassembled WGS sequence"/>
</dbReference>
<organism evidence="1 2">
    <name type="scientific">Naganishia friedmannii</name>
    <dbReference type="NCBI Taxonomy" id="89922"/>
    <lineage>
        <taxon>Eukaryota</taxon>
        <taxon>Fungi</taxon>
        <taxon>Dikarya</taxon>
        <taxon>Basidiomycota</taxon>
        <taxon>Agaricomycotina</taxon>
        <taxon>Tremellomycetes</taxon>
        <taxon>Filobasidiales</taxon>
        <taxon>Filobasidiaceae</taxon>
        <taxon>Naganishia</taxon>
    </lineage>
</organism>
<keyword evidence="2" id="KW-1185">Reference proteome</keyword>
<protein>
    <submittedName>
        <fullName evidence="1">Uncharacterized protein</fullName>
    </submittedName>
</protein>